<dbReference type="PROSITE" id="PS50092">
    <property type="entry name" value="TSP1"/>
    <property type="match status" value="1"/>
</dbReference>
<dbReference type="PROSITE" id="PS50853">
    <property type="entry name" value="FN3"/>
    <property type="match status" value="1"/>
</dbReference>
<dbReference type="Gene3D" id="2.60.40.10">
    <property type="entry name" value="Immunoglobulins"/>
    <property type="match status" value="1"/>
</dbReference>
<keyword evidence="2" id="KW-1015">Disulfide bond</keyword>
<dbReference type="InterPro" id="IPR013783">
    <property type="entry name" value="Ig-like_fold"/>
</dbReference>
<dbReference type="EMBL" id="GL832967">
    <property type="protein sequence ID" value="EGD74040.1"/>
    <property type="molecule type" value="Genomic_DNA"/>
</dbReference>
<evidence type="ECO:0000256" key="3">
    <source>
        <dbReference type="SAM" id="SignalP"/>
    </source>
</evidence>
<dbReference type="OrthoDB" id="5868789at2759"/>
<dbReference type="PANTHER" id="PTHR22906:SF21">
    <property type="entry name" value="SEMA DOMAIN-CONTAINING PROTEIN"/>
    <property type="match status" value="1"/>
</dbReference>
<dbReference type="Gene3D" id="2.20.100.10">
    <property type="entry name" value="Thrombospondin type-1 (TSP1) repeat"/>
    <property type="match status" value="1"/>
</dbReference>
<dbReference type="AlphaFoldDB" id="F2UB27"/>
<feature type="chain" id="PRO_5003287474" description="Fibronectin type-III domain-containing protein" evidence="3">
    <location>
        <begin position="30"/>
        <end position="763"/>
    </location>
</feature>
<dbReference type="GeneID" id="16074178"/>
<feature type="domain" description="Fibronectin type-III" evidence="4">
    <location>
        <begin position="372"/>
        <end position="465"/>
    </location>
</feature>
<dbReference type="InterPro" id="IPR003961">
    <property type="entry name" value="FN3_dom"/>
</dbReference>
<evidence type="ECO:0000313" key="5">
    <source>
        <dbReference type="EMBL" id="EGD74040.1"/>
    </source>
</evidence>
<evidence type="ECO:0000313" key="6">
    <source>
        <dbReference type="Proteomes" id="UP000007799"/>
    </source>
</evidence>
<dbReference type="SMART" id="SM00209">
    <property type="entry name" value="TSP1"/>
    <property type="match status" value="2"/>
</dbReference>
<dbReference type="InterPro" id="IPR036116">
    <property type="entry name" value="FN3_sf"/>
</dbReference>
<dbReference type="SUPFAM" id="SSF82895">
    <property type="entry name" value="TSP-1 type 1 repeat"/>
    <property type="match status" value="1"/>
</dbReference>
<dbReference type="RefSeq" id="XP_004993602.1">
    <property type="nucleotide sequence ID" value="XM_004993545.1"/>
</dbReference>
<keyword evidence="6" id="KW-1185">Reference proteome</keyword>
<accession>F2UB27</accession>
<keyword evidence="1" id="KW-0677">Repeat</keyword>
<dbReference type="Proteomes" id="UP000007799">
    <property type="component" value="Unassembled WGS sequence"/>
</dbReference>
<dbReference type="PANTHER" id="PTHR22906">
    <property type="entry name" value="PROPERDIN"/>
    <property type="match status" value="1"/>
</dbReference>
<sequence>MLAAPSAAAAAAAVLMVVLVSTLGTLVVAQSTSTTTTTGSPAAPGCAYTEWSPFGACAVQSDECVRVRVRSVLAATNTPATTTNATSTAAPCTNTNHVESCDPQSCAEEWCSLGEWSEWSPCSVSCGDGGMQFRSRRINTIPNVTCPHLQGEELQQTQPCPVIECPTPEVVAENGDLYLTVPDGNAVYFKEGDIVTSLDTLRDEIAMAVDELGDHQSGQLDLVRQFAADEIGLLRTAINDKAAQTLRTAKAYTDVAAADLEFNITAAAERLDGRIDTVQGRFLRELALLEDLVAHNLTVIDDKHGDGHESQAALITDLLADLADVQEDVASLVMSKADAADVQSEHASIRQELNAAVGTLNNRIDAIMTGLLPSTIAKPTAAATRSAVTITWQAPPSALPIIGYTIFYTVADGDEQEAEVPGDTTTFELTNLESGQSCTLAVAATNGLGAAPQRSTAVTVATSGLVAARRYHCQPGAWEVTSSPSIKTACSVQIPISEPTIIHATFTGHAICGSAWIYGAISVNGDIPTPGSHQSEAPAHTYTRTWETFGTDRVVAVDSGTATVELRLRFGSSSCQFNGGSMHVVAITGRQAGEDEAFACAPSVWGTSTGTQQYDFKPCTTAIHAPFSSSLFSFFTGHVVTSGAVYGAVEVDNTPRGPDIGTQRYAPAHSYTSGSDWNTFRAFRTENIDAFDGDANTPLQQYGTALQPLGPAHSYSPQWETFQNARAVVLDAGQHTVSFAFRCVNSGSLNGAGLQGYFIRYDE</sequence>
<reference evidence="5" key="1">
    <citation type="submission" date="2009-08" db="EMBL/GenBank/DDBJ databases">
        <title>Annotation of Salpingoeca rosetta.</title>
        <authorList>
            <consortium name="The Broad Institute Genome Sequencing Platform"/>
            <person name="Russ C."/>
            <person name="Cuomo C."/>
            <person name="Burger G."/>
            <person name="Gray M.W."/>
            <person name="Holland P.W.H."/>
            <person name="King N."/>
            <person name="Lang F.B.F."/>
            <person name="Roger A.J."/>
            <person name="Ruiz-Trillo I."/>
            <person name="Young S.K."/>
            <person name="Zeng Q."/>
            <person name="Gargeya S."/>
            <person name="Alvarado L."/>
            <person name="Berlin A."/>
            <person name="Chapman S.B."/>
            <person name="Chen Z."/>
            <person name="Freedman E."/>
            <person name="Gellesch M."/>
            <person name="Goldberg J."/>
            <person name="Griggs A."/>
            <person name="Gujja S."/>
            <person name="Heilman E."/>
            <person name="Heiman D."/>
            <person name="Howarth C."/>
            <person name="Mehta T."/>
            <person name="Neiman D."/>
            <person name="Pearson M."/>
            <person name="Roberts A."/>
            <person name="Saif S."/>
            <person name="Shea T."/>
            <person name="Shenoy N."/>
            <person name="Sisk P."/>
            <person name="Stolte C."/>
            <person name="Sykes S."/>
            <person name="White J."/>
            <person name="Yandava C."/>
            <person name="Haas B."/>
            <person name="Nusbaum C."/>
            <person name="Birren B."/>
        </authorList>
    </citation>
    <scope>NUCLEOTIDE SEQUENCE [LARGE SCALE GENOMIC DNA]</scope>
    <source>
        <strain evidence="5">ATCC 50818</strain>
    </source>
</reference>
<evidence type="ECO:0000256" key="2">
    <source>
        <dbReference type="ARBA" id="ARBA00023157"/>
    </source>
</evidence>
<protein>
    <recommendedName>
        <fullName evidence="4">Fibronectin type-III domain-containing protein</fullName>
    </recommendedName>
</protein>
<feature type="signal peptide" evidence="3">
    <location>
        <begin position="1"/>
        <end position="29"/>
    </location>
</feature>
<dbReference type="Pfam" id="PF00041">
    <property type="entry name" value="fn3"/>
    <property type="match status" value="1"/>
</dbReference>
<dbReference type="SMART" id="SM00060">
    <property type="entry name" value="FN3"/>
    <property type="match status" value="1"/>
</dbReference>
<proteinExistence type="predicted"/>
<organism evidence="6">
    <name type="scientific">Salpingoeca rosetta (strain ATCC 50818 / BSB-021)</name>
    <dbReference type="NCBI Taxonomy" id="946362"/>
    <lineage>
        <taxon>Eukaryota</taxon>
        <taxon>Choanoflagellata</taxon>
        <taxon>Craspedida</taxon>
        <taxon>Salpingoecidae</taxon>
        <taxon>Salpingoeca</taxon>
    </lineage>
</organism>
<dbReference type="InterPro" id="IPR036383">
    <property type="entry name" value="TSP1_rpt_sf"/>
</dbReference>
<dbReference type="Pfam" id="PF00090">
    <property type="entry name" value="TSP_1"/>
    <property type="match status" value="1"/>
</dbReference>
<evidence type="ECO:0000256" key="1">
    <source>
        <dbReference type="ARBA" id="ARBA00022737"/>
    </source>
</evidence>
<dbReference type="InterPro" id="IPR000884">
    <property type="entry name" value="TSP1_rpt"/>
</dbReference>
<dbReference type="InterPro" id="IPR052065">
    <property type="entry name" value="Compl_asym_regulator"/>
</dbReference>
<dbReference type="CDD" id="cd00063">
    <property type="entry name" value="FN3"/>
    <property type="match status" value="1"/>
</dbReference>
<dbReference type="SUPFAM" id="SSF49265">
    <property type="entry name" value="Fibronectin type III"/>
    <property type="match status" value="1"/>
</dbReference>
<keyword evidence="3" id="KW-0732">Signal</keyword>
<name>F2UB27_SALR5</name>
<gene>
    <name evidence="5" type="ORF">PTSG_05734</name>
</gene>
<evidence type="ECO:0000259" key="4">
    <source>
        <dbReference type="PROSITE" id="PS50853"/>
    </source>
</evidence>
<dbReference type="KEGG" id="sre:PTSG_05734"/>
<dbReference type="InParanoid" id="F2UB27"/>